<dbReference type="AlphaFoldDB" id="A0A7S3PHU5"/>
<accession>A0A7S3PHU5</accession>
<reference evidence="1" key="1">
    <citation type="submission" date="2021-01" db="EMBL/GenBank/DDBJ databases">
        <authorList>
            <person name="Corre E."/>
            <person name="Pelletier E."/>
            <person name="Niang G."/>
            <person name="Scheremetjew M."/>
            <person name="Finn R."/>
            <person name="Kale V."/>
            <person name="Holt S."/>
            <person name="Cochrane G."/>
            <person name="Meng A."/>
            <person name="Brown T."/>
            <person name="Cohen L."/>
        </authorList>
    </citation>
    <scope>NUCLEOTIDE SEQUENCE</scope>
    <source>
        <strain evidence="1">GSBS06</strain>
    </source>
</reference>
<organism evidence="1">
    <name type="scientific">Aplanochytrium stocchinoi</name>
    <dbReference type="NCBI Taxonomy" id="215587"/>
    <lineage>
        <taxon>Eukaryota</taxon>
        <taxon>Sar</taxon>
        <taxon>Stramenopiles</taxon>
        <taxon>Bigyra</taxon>
        <taxon>Labyrinthulomycetes</taxon>
        <taxon>Thraustochytrida</taxon>
        <taxon>Thraustochytriidae</taxon>
        <taxon>Aplanochytrium</taxon>
    </lineage>
</organism>
<evidence type="ECO:0000313" key="1">
    <source>
        <dbReference type="EMBL" id="CAE0439577.1"/>
    </source>
</evidence>
<dbReference type="EMBL" id="HBIN01012958">
    <property type="protein sequence ID" value="CAE0439577.1"/>
    <property type="molecule type" value="Transcribed_RNA"/>
</dbReference>
<protein>
    <submittedName>
        <fullName evidence="1">Uncharacterized protein</fullName>
    </submittedName>
</protein>
<name>A0A7S3PHU5_9STRA</name>
<sequence>MRRETTFADGLLKSAYEVAREENIRRNHEILLSLGLVSKSKTKPINQSEETEVKRKQTLSGIKKRKKEKTVREGTRKSKRIRGETAVDQRSKNVINDTNTDSKYEQLDDEKMIRIKIERLKKVHAEKGTTYKNPTATYDHTWMRVRTMSDKALLRRVNAIEKACGQHCIVKMRMFGEVLILAGNDEIAGKAKEALNRLLKLVGEQGKKTAD</sequence>
<gene>
    <name evidence="1" type="ORF">ASTO00021_LOCUS9772</name>
</gene>
<proteinExistence type="predicted"/>